<dbReference type="Proteomes" id="UP001301728">
    <property type="component" value="Unassembled WGS sequence"/>
</dbReference>
<feature type="repeat" description="WD" evidence="3">
    <location>
        <begin position="470"/>
        <end position="511"/>
    </location>
</feature>
<dbReference type="EMBL" id="JAYGHT010000007">
    <property type="protein sequence ID" value="MEA5518198.1"/>
    <property type="molecule type" value="Genomic_DNA"/>
</dbReference>
<dbReference type="InterPro" id="IPR000719">
    <property type="entry name" value="Prot_kinase_dom"/>
</dbReference>
<dbReference type="PROSITE" id="PS50082">
    <property type="entry name" value="WD_REPEATS_2"/>
    <property type="match status" value="7"/>
</dbReference>
<dbReference type="SUPFAM" id="SSF50978">
    <property type="entry name" value="WD40 repeat-like"/>
    <property type="match status" value="1"/>
</dbReference>
<name>A0ABU5TTH5_9CYAN</name>
<feature type="repeat" description="WD" evidence="3">
    <location>
        <begin position="386"/>
        <end position="427"/>
    </location>
</feature>
<dbReference type="NCBIfam" id="NF045510">
    <property type="entry name" value="4Cys_prefix_kin"/>
    <property type="match status" value="1"/>
</dbReference>
<keyword evidence="5" id="KW-0418">Kinase</keyword>
<sequence>MSYCINPNCKHPQNPAHHSLCQSCGFSLKLKDRYRIIKVLGQSVTSRTFLAVDEDQPSKSRCVIKQFLHSDHPDSNPNDQTVNLRLVRSDHSVPANELERLGKHLALPELSAAFQQDHYQYFVHEYIPGRNLASLLADDGVFREVQIWELLNEVLPTLEFIHENNLVHGDLKPENLIRRSESYLSDSSAGDEPQIILVDIGSVIYPEESLILEDNNKGSAEYSAPEQLHSQVSPSSDLYSLGVTCLHLMTQVSPFDLYDVKSNTWVWRDYLKYPVSRRLGRVLDKLVQRHPTQRYQSATEVMRDLRPGPVLALNSLSTQQKLMLTAWGGAVVAIASLILSSIPSNVSRMSSQSPQPVYRLPDTQLTPPQIKRIPPQLKTSPAVRTLMRSFSPVWAIAVSPDGQLVASGNTDGTIQILDIDTGDVLQTLSGHSGPVGALAISPNGRLLVSGSGDNTVKVWDLWSGKLVKMLYGHQAWVYGVAFSPDGQTIASVSRDQTLRLWDVQTSQEISQLRGYAEDVQSIAFSPDRQTLVSGGSDGSIEIWNWRTGQLLRTIKGHSQAIWSVAIAPDGRTLATGSWDRSIKLWDLNRLQSEYFSSLPDRTLIGHGDKVQSLSFSRDGQTLASGDFAGTVKLWQIQTGGLMGTLKGHKSWVDVEFSPRDNTLVSGSFDDTVKVWRLSP</sequence>
<feature type="repeat" description="WD" evidence="3">
    <location>
        <begin position="654"/>
        <end position="679"/>
    </location>
</feature>
<evidence type="ECO:0000259" key="4">
    <source>
        <dbReference type="PROSITE" id="PS50011"/>
    </source>
</evidence>
<dbReference type="Gene3D" id="2.130.10.10">
    <property type="entry name" value="YVTN repeat-like/Quinoprotein amine dehydrogenase"/>
    <property type="match status" value="3"/>
</dbReference>
<dbReference type="InterPro" id="IPR001680">
    <property type="entry name" value="WD40_rpt"/>
</dbReference>
<dbReference type="Pfam" id="PF00400">
    <property type="entry name" value="WD40"/>
    <property type="match status" value="7"/>
</dbReference>
<keyword evidence="6" id="KW-1185">Reference proteome</keyword>
<comment type="caution">
    <text evidence="5">The sequence shown here is derived from an EMBL/GenBank/DDBJ whole genome shotgun (WGS) entry which is preliminary data.</text>
</comment>
<dbReference type="InterPro" id="IPR019775">
    <property type="entry name" value="WD40_repeat_CS"/>
</dbReference>
<feature type="repeat" description="WD" evidence="3">
    <location>
        <begin position="603"/>
        <end position="644"/>
    </location>
</feature>
<dbReference type="Gene3D" id="1.10.510.10">
    <property type="entry name" value="Transferase(Phosphotransferase) domain 1"/>
    <property type="match status" value="1"/>
</dbReference>
<dbReference type="PRINTS" id="PR00320">
    <property type="entry name" value="GPROTEINBRPT"/>
</dbReference>
<gene>
    <name evidence="5" type="ORF">VB854_04450</name>
</gene>
<accession>A0ABU5TTH5</accession>
<evidence type="ECO:0000313" key="6">
    <source>
        <dbReference type="Proteomes" id="UP001301728"/>
    </source>
</evidence>
<dbReference type="InterPro" id="IPR020472">
    <property type="entry name" value="WD40_PAC1"/>
</dbReference>
<feature type="repeat" description="WD" evidence="3">
    <location>
        <begin position="554"/>
        <end position="595"/>
    </location>
</feature>
<dbReference type="EC" id="2.7.11.1" evidence="5"/>
<keyword evidence="5" id="KW-0808">Transferase</keyword>
<reference evidence="5 6" key="1">
    <citation type="submission" date="2023-12" db="EMBL/GenBank/DDBJ databases">
        <title>Baltic Sea Cyanobacteria.</title>
        <authorList>
            <person name="Delbaje E."/>
            <person name="Fewer D.P."/>
            <person name="Shishido T.K."/>
        </authorList>
    </citation>
    <scope>NUCLEOTIDE SEQUENCE [LARGE SCALE GENOMIC DNA]</scope>
    <source>
        <strain evidence="5 6">CCNP 1315</strain>
    </source>
</reference>
<dbReference type="PROSITE" id="PS50011">
    <property type="entry name" value="PROTEIN_KINASE_DOM"/>
    <property type="match status" value="1"/>
</dbReference>
<dbReference type="SMART" id="SM00320">
    <property type="entry name" value="WD40"/>
    <property type="match status" value="7"/>
</dbReference>
<keyword evidence="2" id="KW-0677">Repeat</keyword>
<dbReference type="InterPro" id="IPR011009">
    <property type="entry name" value="Kinase-like_dom_sf"/>
</dbReference>
<dbReference type="PROSITE" id="PS00678">
    <property type="entry name" value="WD_REPEATS_1"/>
    <property type="match status" value="3"/>
</dbReference>
<keyword evidence="1 3" id="KW-0853">WD repeat</keyword>
<dbReference type="SUPFAM" id="SSF56112">
    <property type="entry name" value="Protein kinase-like (PK-like)"/>
    <property type="match status" value="1"/>
</dbReference>
<evidence type="ECO:0000256" key="3">
    <source>
        <dbReference type="PROSITE-ProRule" id="PRU00221"/>
    </source>
</evidence>
<dbReference type="CDD" id="cd00200">
    <property type="entry name" value="WD40"/>
    <property type="match status" value="1"/>
</dbReference>
<dbReference type="InterPro" id="IPR015943">
    <property type="entry name" value="WD40/YVTN_repeat-like_dom_sf"/>
</dbReference>
<dbReference type="CDD" id="cd14014">
    <property type="entry name" value="STKc_PknB_like"/>
    <property type="match status" value="1"/>
</dbReference>
<dbReference type="PROSITE" id="PS50294">
    <property type="entry name" value="WD_REPEATS_REGION"/>
    <property type="match status" value="6"/>
</dbReference>
<organism evidence="5 6">
    <name type="scientific">Limnoraphis robusta CCNP1315</name>
    <dbReference type="NCBI Taxonomy" id="3110306"/>
    <lineage>
        <taxon>Bacteria</taxon>
        <taxon>Bacillati</taxon>
        <taxon>Cyanobacteriota</taxon>
        <taxon>Cyanophyceae</taxon>
        <taxon>Oscillatoriophycideae</taxon>
        <taxon>Oscillatoriales</taxon>
        <taxon>Sirenicapillariaceae</taxon>
        <taxon>Limnoraphis</taxon>
    </lineage>
</organism>
<dbReference type="PANTHER" id="PTHR22847">
    <property type="entry name" value="WD40 REPEAT PROTEIN"/>
    <property type="match status" value="1"/>
</dbReference>
<evidence type="ECO:0000256" key="1">
    <source>
        <dbReference type="ARBA" id="ARBA00022574"/>
    </source>
</evidence>
<dbReference type="Pfam" id="PF00069">
    <property type="entry name" value="Pkinase"/>
    <property type="match status" value="1"/>
</dbReference>
<feature type="repeat" description="WD" evidence="3">
    <location>
        <begin position="512"/>
        <end position="553"/>
    </location>
</feature>
<feature type="domain" description="Protein kinase" evidence="4">
    <location>
        <begin position="34"/>
        <end position="311"/>
    </location>
</feature>
<dbReference type="GO" id="GO:0004674">
    <property type="term" value="F:protein serine/threonine kinase activity"/>
    <property type="evidence" value="ECO:0007669"/>
    <property type="project" value="UniProtKB-EC"/>
</dbReference>
<evidence type="ECO:0000256" key="2">
    <source>
        <dbReference type="ARBA" id="ARBA00022737"/>
    </source>
</evidence>
<dbReference type="RefSeq" id="WP_323271919.1">
    <property type="nucleotide sequence ID" value="NZ_JAYGHT010000007.1"/>
</dbReference>
<feature type="repeat" description="WD" evidence="3">
    <location>
        <begin position="428"/>
        <end position="469"/>
    </location>
</feature>
<proteinExistence type="predicted"/>
<protein>
    <submittedName>
        <fullName evidence="5">Serine/threonine-protein kinase</fullName>
        <ecNumber evidence="5">2.7.11.1</ecNumber>
    </submittedName>
</protein>
<dbReference type="PANTHER" id="PTHR22847:SF637">
    <property type="entry name" value="WD REPEAT DOMAIN 5B"/>
    <property type="match status" value="1"/>
</dbReference>
<dbReference type="SMART" id="SM00220">
    <property type="entry name" value="S_TKc"/>
    <property type="match status" value="1"/>
</dbReference>
<dbReference type="InterPro" id="IPR036322">
    <property type="entry name" value="WD40_repeat_dom_sf"/>
</dbReference>
<evidence type="ECO:0000313" key="5">
    <source>
        <dbReference type="EMBL" id="MEA5518198.1"/>
    </source>
</evidence>